<evidence type="ECO:0000256" key="1">
    <source>
        <dbReference type="SAM" id="Phobius"/>
    </source>
</evidence>
<feature type="transmembrane region" description="Helical" evidence="1">
    <location>
        <begin position="6"/>
        <end position="23"/>
    </location>
</feature>
<feature type="transmembrane region" description="Helical" evidence="1">
    <location>
        <begin position="49"/>
        <end position="69"/>
    </location>
</feature>
<evidence type="ECO:0000313" key="2">
    <source>
        <dbReference type="EMBL" id="KSW10989.1"/>
    </source>
</evidence>
<dbReference type="AlphaFoldDB" id="A0A0V8RSR6"/>
<proteinExistence type="predicted"/>
<dbReference type="EMBL" id="LLVT01000002">
    <property type="protein sequence ID" value="KSW10989.1"/>
    <property type="molecule type" value="Genomic_DNA"/>
</dbReference>
<accession>A0A0V8RSR6</accession>
<dbReference type="Proteomes" id="UP000054686">
    <property type="component" value="Unassembled WGS sequence"/>
</dbReference>
<keyword evidence="1" id="KW-0472">Membrane</keyword>
<reference evidence="2 3" key="1">
    <citation type="submission" date="2015-10" db="EMBL/GenBank/DDBJ databases">
        <title>Draft Genome of Actinomyces odontolyticus subsp. actinosynbacter strain XH001.</title>
        <authorList>
            <person name="Mclean J.S."/>
            <person name="He X."/>
        </authorList>
    </citation>
    <scope>NUCLEOTIDE SEQUENCE [LARGE SCALE GENOMIC DNA]</scope>
    <source>
        <strain evidence="2 3">XH001</strain>
    </source>
</reference>
<name>A0A0V8RSR6_9ACTO</name>
<sequence length="307" mass="33834">MWVLGAFILGTLGLLMWYMRMFCDNPTAELWRSVGLGFRLGRILGTGRAAQNFTAVSFPAISTAFLLIAPAKCAESLGAPTWLIVSLVGVSMLLMIAAFIAIIPFKYPDCFYEDWQYAKRHGLLEEGKAGKKSSQNRDSGGVDRHVGTGVTMRVASGWRQLSEEERGELGDLGQDESIRFIAVAEATEGYVPNIVITETEVFSGKGDKELLDDSARRLAEPHPGCRLIDDTVAPYPTSRTRLITGVYTLNGTSMTVSQLVWLTRHRNEGDEEPRRFLWAATCTCASSDFPTVIASFMEMAQTLEVES</sequence>
<organism evidence="2 3">
    <name type="scientific">Schaalia odontolytica</name>
    <dbReference type="NCBI Taxonomy" id="1660"/>
    <lineage>
        <taxon>Bacteria</taxon>
        <taxon>Bacillati</taxon>
        <taxon>Actinomycetota</taxon>
        <taxon>Actinomycetes</taxon>
        <taxon>Actinomycetales</taxon>
        <taxon>Actinomycetaceae</taxon>
        <taxon>Schaalia</taxon>
    </lineage>
</organism>
<keyword evidence="1" id="KW-1133">Transmembrane helix</keyword>
<keyword evidence="1" id="KW-0812">Transmembrane</keyword>
<comment type="caution">
    <text evidence="2">The sequence shown here is derived from an EMBL/GenBank/DDBJ whole genome shotgun (WGS) entry which is preliminary data.</text>
</comment>
<evidence type="ECO:0000313" key="3">
    <source>
        <dbReference type="Proteomes" id="UP000054686"/>
    </source>
</evidence>
<dbReference type="Gene3D" id="3.40.1000.10">
    <property type="entry name" value="Mog1/PsbP, alpha/beta/alpha sandwich"/>
    <property type="match status" value="1"/>
</dbReference>
<gene>
    <name evidence="2" type="ORF">APY09_05825</name>
</gene>
<feature type="transmembrane region" description="Helical" evidence="1">
    <location>
        <begin position="81"/>
        <end position="103"/>
    </location>
</feature>
<protein>
    <submittedName>
        <fullName evidence="2">Uncharacterized protein</fullName>
    </submittedName>
</protein>